<keyword evidence="1" id="KW-0732">Signal</keyword>
<evidence type="ECO:0000259" key="2">
    <source>
        <dbReference type="Pfam" id="PF02638"/>
    </source>
</evidence>
<dbReference type="EMBL" id="BNJJ01000027">
    <property type="protein sequence ID" value="GHO88794.1"/>
    <property type="molecule type" value="Genomic_DNA"/>
</dbReference>
<dbReference type="PANTHER" id="PTHR43405">
    <property type="entry name" value="GLYCOSYL HYDROLASE DIGH"/>
    <property type="match status" value="1"/>
</dbReference>
<keyword evidence="4" id="KW-1185">Reference proteome</keyword>
<protein>
    <recommendedName>
        <fullName evidence="2">Glycosyl hydrolase-like 10 domain-containing protein</fullName>
    </recommendedName>
</protein>
<dbReference type="Gene3D" id="3.20.20.80">
    <property type="entry name" value="Glycosidases"/>
    <property type="match status" value="1"/>
</dbReference>
<comment type="caution">
    <text evidence="3">The sequence shown here is derived from an EMBL/GenBank/DDBJ whole genome shotgun (WGS) entry which is preliminary data.</text>
</comment>
<feature type="domain" description="Glycosyl hydrolase-like 10" evidence="2">
    <location>
        <begin position="1"/>
        <end position="312"/>
    </location>
</feature>
<evidence type="ECO:0000256" key="1">
    <source>
        <dbReference type="ARBA" id="ARBA00022729"/>
    </source>
</evidence>
<name>A0ABQ3VT41_9CHLR</name>
<accession>A0ABQ3VT41</accession>
<evidence type="ECO:0000313" key="3">
    <source>
        <dbReference type="EMBL" id="GHO88794.1"/>
    </source>
</evidence>
<proteinExistence type="predicted"/>
<dbReference type="InterPro" id="IPR003790">
    <property type="entry name" value="GHL10"/>
</dbReference>
<dbReference type="PANTHER" id="PTHR43405:SF1">
    <property type="entry name" value="GLYCOSYL HYDROLASE DIGH"/>
    <property type="match status" value="1"/>
</dbReference>
<organism evidence="3 4">
    <name type="scientific">Dictyobacter formicarum</name>
    <dbReference type="NCBI Taxonomy" id="2778368"/>
    <lineage>
        <taxon>Bacteria</taxon>
        <taxon>Bacillati</taxon>
        <taxon>Chloroflexota</taxon>
        <taxon>Ktedonobacteria</taxon>
        <taxon>Ktedonobacterales</taxon>
        <taxon>Dictyobacteraceae</taxon>
        <taxon>Dictyobacter</taxon>
    </lineage>
</organism>
<dbReference type="InterPro" id="IPR017853">
    <property type="entry name" value="GH"/>
</dbReference>
<dbReference type="Pfam" id="PF02638">
    <property type="entry name" value="GHL10"/>
    <property type="match status" value="1"/>
</dbReference>
<sequence>MRGVWLATVANLDWPSHTGLPAELQRQQFIALLDQVKALHLNTVVVQVRPMADAFYPSTYEPWSQYLTGTQGQNPGYDPLAFMAEQAHKRQLAFHAWFNPFRVSTRKDVQALAANNPARQHPDWLITYGGQLYYNPGLPIVRDFIVNSIVEVVHNYAIDAVHLDDYFYPYPVGQRDFPDQDTYQRYGAHIFASKADWRRDNINQFIHRLAQRIKQIKPNVALGISPFGVWRNHLADATGSFTHASVTDYDSLYADTRTWIKQHWIDYIAPQIYWNIGFAVADYETLVRWWANEVKGSRVQLYIGQAAYRVNPAGTGPWSKPDQLLAQLRTNQRYEQVHGSIFFSLKDILRNPLHIKDQLQQYFAKYAT</sequence>
<gene>
    <name evidence="3" type="ORF">KSZ_68000</name>
</gene>
<evidence type="ECO:0000313" key="4">
    <source>
        <dbReference type="Proteomes" id="UP000635565"/>
    </source>
</evidence>
<dbReference type="SUPFAM" id="SSF51445">
    <property type="entry name" value="(Trans)glycosidases"/>
    <property type="match status" value="1"/>
</dbReference>
<dbReference type="Proteomes" id="UP000635565">
    <property type="component" value="Unassembled WGS sequence"/>
</dbReference>
<reference evidence="3 4" key="1">
    <citation type="journal article" date="2021" name="Int. J. Syst. Evol. Microbiol.">
        <title>Reticulibacter mediterranei gen. nov., sp. nov., within the new family Reticulibacteraceae fam. nov., and Ktedonospora formicarum gen. nov., sp. nov., Ktedonobacter robiniae sp. nov., Dictyobacter formicarum sp. nov. and Dictyobacter arantiisoli sp. nov., belonging to the class Ktedonobacteria.</title>
        <authorList>
            <person name="Yabe S."/>
            <person name="Zheng Y."/>
            <person name="Wang C.M."/>
            <person name="Sakai Y."/>
            <person name="Abe K."/>
            <person name="Yokota A."/>
            <person name="Donadio S."/>
            <person name="Cavaletti L."/>
            <person name="Monciardini P."/>
        </authorList>
    </citation>
    <scope>NUCLEOTIDE SEQUENCE [LARGE SCALE GENOMIC DNA]</scope>
    <source>
        <strain evidence="3 4">SOSP1-9</strain>
    </source>
</reference>
<dbReference type="InterPro" id="IPR052177">
    <property type="entry name" value="Divisome_Glycosyl_Hydrolase"/>
</dbReference>